<keyword evidence="4" id="KW-1185">Reference proteome</keyword>
<dbReference type="Pfam" id="PF01190">
    <property type="entry name" value="Pollen_Ole_e_1"/>
    <property type="match status" value="1"/>
</dbReference>
<dbReference type="GeneID" id="107779214"/>
<dbReference type="STRING" id="4097.A0A1S3YSE9"/>
<keyword evidence="3" id="KW-0732">Signal</keyword>
<dbReference type="Proteomes" id="UP000790787">
    <property type="component" value="Chromosome 3"/>
</dbReference>
<dbReference type="RefSeq" id="XP_016455078.1">
    <property type="nucleotide sequence ID" value="XM_016599592.1"/>
</dbReference>
<protein>
    <submittedName>
        <fullName evidence="5">Olee1-like protein</fullName>
    </submittedName>
</protein>
<proteinExistence type="inferred from homology"/>
<dbReference type="PANTHER" id="PTHR31614">
    <property type="entry name" value="PROTEIN DOWNSTREAM OF FLC-RELATED"/>
    <property type="match status" value="1"/>
</dbReference>
<dbReference type="InterPro" id="IPR006041">
    <property type="entry name" value="Pollen_Ole_e1_allergen"/>
</dbReference>
<dbReference type="OrthoDB" id="1888725at2759"/>
<keyword evidence="2" id="KW-1015">Disulfide bond</keyword>
<reference evidence="5" key="2">
    <citation type="submission" date="2025-08" db="UniProtKB">
        <authorList>
            <consortium name="RefSeq"/>
        </authorList>
    </citation>
    <scope>IDENTIFICATION</scope>
    <source>
        <tissue evidence="5">Leaf</tissue>
    </source>
</reference>
<dbReference type="KEGG" id="nta:107779214"/>
<dbReference type="PaxDb" id="4097-A0A1S3YSE9"/>
<dbReference type="AlphaFoldDB" id="A0A1S3YSE9"/>
<evidence type="ECO:0000256" key="3">
    <source>
        <dbReference type="SAM" id="SignalP"/>
    </source>
</evidence>
<dbReference type="OMA" id="EFKEMEY"/>
<sequence length="172" mass="19138">MAKSAVIFFVSVICLFSILGLTQAYEKPQFIVEGIVYCDPCRSAFKTNLSQPLAGAGVRLQCRHPETEEVTITIASQTNSTGYYHLLVEGDHENEICETYLTKSPKEDCSEIPDEVHTKESSRVTLTNNNGMAGNLREANALFFLAKKSSSECAQEFKDMQYIPELKDVNQA</sequence>
<dbReference type="PROSITE" id="PS00925">
    <property type="entry name" value="OLEEI"/>
    <property type="match status" value="1"/>
</dbReference>
<organism evidence="4 5">
    <name type="scientific">Nicotiana tabacum</name>
    <name type="common">Common tobacco</name>
    <dbReference type="NCBI Taxonomy" id="4097"/>
    <lineage>
        <taxon>Eukaryota</taxon>
        <taxon>Viridiplantae</taxon>
        <taxon>Streptophyta</taxon>
        <taxon>Embryophyta</taxon>
        <taxon>Tracheophyta</taxon>
        <taxon>Spermatophyta</taxon>
        <taxon>Magnoliopsida</taxon>
        <taxon>eudicotyledons</taxon>
        <taxon>Gunneridae</taxon>
        <taxon>Pentapetalae</taxon>
        <taxon>asterids</taxon>
        <taxon>lamiids</taxon>
        <taxon>Solanales</taxon>
        <taxon>Solanaceae</taxon>
        <taxon>Nicotianoideae</taxon>
        <taxon>Nicotianeae</taxon>
        <taxon>Nicotiana</taxon>
    </lineage>
</organism>
<dbReference type="GO" id="GO:0005615">
    <property type="term" value="C:extracellular space"/>
    <property type="evidence" value="ECO:0007669"/>
    <property type="project" value="InterPro"/>
</dbReference>
<accession>A0A1S3YSE9</accession>
<dbReference type="SMR" id="A0A1S3YSE9"/>
<evidence type="ECO:0000313" key="4">
    <source>
        <dbReference type="Proteomes" id="UP000790787"/>
    </source>
</evidence>
<gene>
    <name evidence="5" type="primary">LOC107779214</name>
</gene>
<dbReference type="PANTHER" id="PTHR31614:SF22">
    <property type="entry name" value="OLEE1-LIKE PROTEIN"/>
    <property type="match status" value="1"/>
</dbReference>
<reference evidence="4" key="1">
    <citation type="journal article" date="2014" name="Nat. Commun.">
        <title>The tobacco genome sequence and its comparison with those of tomato and potato.</title>
        <authorList>
            <person name="Sierro N."/>
            <person name="Battey J.N."/>
            <person name="Ouadi S."/>
            <person name="Bakaher N."/>
            <person name="Bovet L."/>
            <person name="Willig A."/>
            <person name="Goepfert S."/>
            <person name="Peitsch M.C."/>
            <person name="Ivanov N.V."/>
        </authorList>
    </citation>
    <scope>NUCLEOTIDE SEQUENCE [LARGE SCALE GENOMIC DNA]</scope>
</reference>
<dbReference type="RefSeq" id="XP_016455078.1">
    <property type="nucleotide sequence ID" value="XM_016599592.2"/>
</dbReference>
<evidence type="ECO:0000256" key="1">
    <source>
        <dbReference type="ARBA" id="ARBA00010049"/>
    </source>
</evidence>
<feature type="signal peptide" evidence="3">
    <location>
        <begin position="1"/>
        <end position="24"/>
    </location>
</feature>
<name>A0A1S3YSE9_TOBAC</name>
<dbReference type="InterPro" id="IPR006040">
    <property type="entry name" value="Allergen_Ole_e_I_CS"/>
</dbReference>
<evidence type="ECO:0000313" key="5">
    <source>
        <dbReference type="RefSeq" id="XP_016455078.1"/>
    </source>
</evidence>
<feature type="chain" id="PRO_5010230313" evidence="3">
    <location>
        <begin position="25"/>
        <end position="172"/>
    </location>
</feature>
<evidence type="ECO:0000256" key="2">
    <source>
        <dbReference type="ARBA" id="ARBA00023157"/>
    </source>
</evidence>
<comment type="similarity">
    <text evidence="1">Belongs to the Ole e I family.</text>
</comment>